<dbReference type="EMBL" id="BARS01020566">
    <property type="protein sequence ID" value="GAG08789.1"/>
    <property type="molecule type" value="Genomic_DNA"/>
</dbReference>
<reference evidence="3" key="1">
    <citation type="journal article" date="2014" name="Front. Microbiol.">
        <title>High frequency of phylogenetically diverse reductive dehalogenase-homologous genes in deep subseafloor sedimentary metagenomes.</title>
        <authorList>
            <person name="Kawai M."/>
            <person name="Futagami T."/>
            <person name="Toyoda A."/>
            <person name="Takaki Y."/>
            <person name="Nishi S."/>
            <person name="Hori S."/>
            <person name="Arai W."/>
            <person name="Tsubouchi T."/>
            <person name="Morono Y."/>
            <person name="Uchiyama I."/>
            <person name="Ito T."/>
            <person name="Fujiyama A."/>
            <person name="Inagaki F."/>
            <person name="Takami H."/>
        </authorList>
    </citation>
    <scope>NUCLEOTIDE SEQUENCE</scope>
    <source>
        <strain evidence="3">Expedition CK06-06</strain>
    </source>
</reference>
<dbReference type="Pfam" id="PF00989">
    <property type="entry name" value="PAS"/>
    <property type="match status" value="1"/>
</dbReference>
<dbReference type="InterPro" id="IPR052155">
    <property type="entry name" value="Biofilm_reg_signaling"/>
</dbReference>
<dbReference type="SUPFAM" id="SSF55785">
    <property type="entry name" value="PYP-like sensor domain (PAS domain)"/>
    <property type="match status" value="2"/>
</dbReference>
<evidence type="ECO:0000259" key="2">
    <source>
        <dbReference type="PROSITE" id="PS50113"/>
    </source>
</evidence>
<dbReference type="SMART" id="SM00091">
    <property type="entry name" value="PAS"/>
    <property type="match status" value="2"/>
</dbReference>
<dbReference type="InterPro" id="IPR000700">
    <property type="entry name" value="PAS-assoc_C"/>
</dbReference>
<dbReference type="Gene3D" id="3.30.450.20">
    <property type="entry name" value="PAS domain"/>
    <property type="match status" value="2"/>
</dbReference>
<gene>
    <name evidence="3" type="ORF">S01H1_33146</name>
</gene>
<dbReference type="InterPro" id="IPR013767">
    <property type="entry name" value="PAS_fold"/>
</dbReference>
<evidence type="ECO:0008006" key="4">
    <source>
        <dbReference type="Google" id="ProtNLM"/>
    </source>
</evidence>
<accession>X0USG5</accession>
<name>X0USG5_9ZZZZ</name>
<comment type="caution">
    <text evidence="3">The sequence shown here is derived from an EMBL/GenBank/DDBJ whole genome shotgun (WGS) entry which is preliminary data.</text>
</comment>
<sequence>IAIGLSAVFLQKAVGSPIGWAGRCAQYVGGMYLVIAVLTATGYIRAKGIPLERAMAELFRDVEEHYRDLVETVTDAIIATDHEGRVVLWNPAAERMFGYTRDEVLGSLLIDLIVPGRHADTIRMAPDYFAEKGRDGLVGERTEMEVKRKDGREFPVELSVSARRTAAGWLGTSVMRDITEHKRVQEALRESEERYRALFEQSPIGIGIARPDGPVIAANKAIEAITGYSVEELRKINLADTYENPRDRDALLDTLARDGSVTNYAVRLKRKDG</sequence>
<proteinExistence type="predicted"/>
<dbReference type="Pfam" id="PF13188">
    <property type="entry name" value="PAS_8"/>
    <property type="match status" value="1"/>
</dbReference>
<dbReference type="PANTHER" id="PTHR44757">
    <property type="entry name" value="DIGUANYLATE CYCLASE DGCP"/>
    <property type="match status" value="1"/>
</dbReference>
<evidence type="ECO:0000313" key="3">
    <source>
        <dbReference type="EMBL" id="GAG08789.1"/>
    </source>
</evidence>
<feature type="domain" description="PAS" evidence="1">
    <location>
        <begin position="191"/>
        <end position="255"/>
    </location>
</feature>
<evidence type="ECO:0000259" key="1">
    <source>
        <dbReference type="PROSITE" id="PS50112"/>
    </source>
</evidence>
<dbReference type="NCBIfam" id="TIGR00229">
    <property type="entry name" value="sensory_box"/>
    <property type="match status" value="2"/>
</dbReference>
<feature type="domain" description="PAS" evidence="1">
    <location>
        <begin position="62"/>
        <end position="115"/>
    </location>
</feature>
<dbReference type="InterPro" id="IPR035965">
    <property type="entry name" value="PAS-like_dom_sf"/>
</dbReference>
<feature type="non-terminal residue" evidence="3">
    <location>
        <position position="273"/>
    </location>
</feature>
<dbReference type="CDD" id="cd00130">
    <property type="entry name" value="PAS"/>
    <property type="match status" value="2"/>
</dbReference>
<feature type="domain" description="PAC" evidence="2">
    <location>
        <begin position="140"/>
        <end position="190"/>
    </location>
</feature>
<dbReference type="GO" id="GO:0006355">
    <property type="term" value="P:regulation of DNA-templated transcription"/>
    <property type="evidence" value="ECO:0007669"/>
    <property type="project" value="InterPro"/>
</dbReference>
<dbReference type="PROSITE" id="PS50113">
    <property type="entry name" value="PAC"/>
    <property type="match status" value="1"/>
</dbReference>
<dbReference type="InterPro" id="IPR000014">
    <property type="entry name" value="PAS"/>
</dbReference>
<feature type="non-terminal residue" evidence="3">
    <location>
        <position position="1"/>
    </location>
</feature>
<dbReference type="PROSITE" id="PS50112">
    <property type="entry name" value="PAS"/>
    <property type="match status" value="2"/>
</dbReference>
<dbReference type="AlphaFoldDB" id="X0USG5"/>
<protein>
    <recommendedName>
        <fullName evidence="4">PAS domain-containing protein</fullName>
    </recommendedName>
</protein>
<dbReference type="PANTHER" id="PTHR44757:SF2">
    <property type="entry name" value="BIOFILM ARCHITECTURE MAINTENANCE PROTEIN MBAA"/>
    <property type="match status" value="1"/>
</dbReference>
<organism evidence="3">
    <name type="scientific">marine sediment metagenome</name>
    <dbReference type="NCBI Taxonomy" id="412755"/>
    <lineage>
        <taxon>unclassified sequences</taxon>
        <taxon>metagenomes</taxon>
        <taxon>ecological metagenomes</taxon>
    </lineage>
</organism>